<proteinExistence type="predicted"/>
<dbReference type="EMBL" id="JAPUFD010000001">
    <property type="protein sequence ID" value="MDI1485099.1"/>
    <property type="molecule type" value="Genomic_DNA"/>
</dbReference>
<organism evidence="1 2">
    <name type="scientific">Ramalina farinacea</name>
    <dbReference type="NCBI Taxonomy" id="258253"/>
    <lineage>
        <taxon>Eukaryota</taxon>
        <taxon>Fungi</taxon>
        <taxon>Dikarya</taxon>
        <taxon>Ascomycota</taxon>
        <taxon>Pezizomycotina</taxon>
        <taxon>Lecanoromycetes</taxon>
        <taxon>OSLEUM clade</taxon>
        <taxon>Lecanoromycetidae</taxon>
        <taxon>Lecanorales</taxon>
        <taxon>Lecanorineae</taxon>
        <taxon>Ramalinaceae</taxon>
        <taxon>Ramalina</taxon>
    </lineage>
</organism>
<evidence type="ECO:0000313" key="2">
    <source>
        <dbReference type="Proteomes" id="UP001161017"/>
    </source>
</evidence>
<dbReference type="AlphaFoldDB" id="A0AA43TRL6"/>
<accession>A0AA43TRL6</accession>
<dbReference type="Proteomes" id="UP001161017">
    <property type="component" value="Unassembled WGS sequence"/>
</dbReference>
<sequence length="148" mass="16292">MIRSALFHSVRCASRSSSISPARRVAPCLSASLKPSVAPSNRLGTRYYAAAAGLQEEEVQGRIMDLLKNFDKVCMRSRDLQHSLRTDGHLLIGQGHYQVDKAVDYILKQPDESIALLKSPEMDTQCHKASPAICISLEGKLTRVKRAG</sequence>
<keyword evidence="2" id="KW-1185">Reference proteome</keyword>
<gene>
    <name evidence="1" type="primary">ACP2</name>
    <name evidence="1" type="ORF">OHK93_000234</name>
</gene>
<reference evidence="1" key="1">
    <citation type="journal article" date="2023" name="Genome Biol. Evol.">
        <title>First Whole Genome Sequence and Flow Cytometry Genome Size Data for the Lichen-Forming Fungus Ramalina farinacea (Ascomycota).</title>
        <authorList>
            <person name="Llewellyn T."/>
            <person name="Mian S."/>
            <person name="Hill R."/>
            <person name="Leitch I.J."/>
            <person name="Gaya E."/>
        </authorList>
    </citation>
    <scope>NUCLEOTIDE SEQUENCE</scope>
    <source>
        <strain evidence="1">LIQ254RAFAR</strain>
    </source>
</reference>
<comment type="caution">
    <text evidence="1">The sequence shown here is derived from an EMBL/GenBank/DDBJ whole genome shotgun (WGS) entry which is preliminary data.</text>
</comment>
<name>A0AA43TRL6_9LECA</name>
<evidence type="ECO:0000313" key="1">
    <source>
        <dbReference type="EMBL" id="MDI1485099.1"/>
    </source>
</evidence>
<protein>
    <submittedName>
        <fullName evidence="1">Mitochondrial acyl carrier protein</fullName>
    </submittedName>
</protein>